<dbReference type="GO" id="GO:0000724">
    <property type="term" value="P:double-strand break repair via homologous recombination"/>
    <property type="evidence" value="ECO:0007669"/>
    <property type="project" value="TreeGrafter"/>
</dbReference>
<dbReference type="InterPro" id="IPR019775">
    <property type="entry name" value="WD40_repeat_CS"/>
</dbReference>
<dbReference type="InterPro" id="IPR036322">
    <property type="entry name" value="WD40_repeat_dom_sf"/>
</dbReference>
<feature type="repeat" description="WD" evidence="3">
    <location>
        <begin position="19"/>
        <end position="53"/>
    </location>
</feature>
<feature type="compositionally biased region" description="Low complexity" evidence="4">
    <location>
        <begin position="59"/>
        <end position="82"/>
    </location>
</feature>
<dbReference type="InterPro" id="IPR015943">
    <property type="entry name" value="WD40/YVTN_repeat-like_dom_sf"/>
</dbReference>
<feature type="repeat" description="WD" evidence="3">
    <location>
        <begin position="91"/>
        <end position="122"/>
    </location>
</feature>
<evidence type="ECO:0000256" key="2">
    <source>
        <dbReference type="ARBA" id="ARBA00022737"/>
    </source>
</evidence>
<feature type="repeat" description="WD" evidence="3">
    <location>
        <begin position="197"/>
        <end position="222"/>
    </location>
</feature>
<dbReference type="SUPFAM" id="SSF50978">
    <property type="entry name" value="WD40 repeat-like"/>
    <property type="match status" value="1"/>
</dbReference>
<reference evidence="5" key="1">
    <citation type="submission" date="2021-03" db="EMBL/GenBank/DDBJ databases">
        <title>Comparative genomics and phylogenomic investigation of the class Geoglossomycetes provide insights into ecological specialization and systematics.</title>
        <authorList>
            <person name="Melie T."/>
            <person name="Pirro S."/>
            <person name="Miller A.N."/>
            <person name="Quandt A."/>
        </authorList>
    </citation>
    <scope>NUCLEOTIDE SEQUENCE</scope>
    <source>
        <strain evidence="5">GBOQ0MN5Z8</strain>
    </source>
</reference>
<feature type="region of interest" description="Disordered" evidence="4">
    <location>
        <begin position="971"/>
        <end position="992"/>
    </location>
</feature>
<dbReference type="OrthoDB" id="2421129at2759"/>
<evidence type="ECO:0008006" key="7">
    <source>
        <dbReference type="Google" id="ProtNLM"/>
    </source>
</evidence>
<evidence type="ECO:0000256" key="4">
    <source>
        <dbReference type="SAM" id="MobiDB-lite"/>
    </source>
</evidence>
<dbReference type="InterPro" id="IPR021772">
    <property type="entry name" value="WDR48/Bun107"/>
</dbReference>
<proteinExistence type="predicted"/>
<evidence type="ECO:0000313" key="6">
    <source>
        <dbReference type="Proteomes" id="UP000698800"/>
    </source>
</evidence>
<dbReference type="PROSITE" id="PS00678">
    <property type="entry name" value="WD_REPEATS_1"/>
    <property type="match status" value="2"/>
</dbReference>
<dbReference type="PROSITE" id="PS50294">
    <property type="entry name" value="WD_REPEATS_REGION"/>
    <property type="match status" value="2"/>
</dbReference>
<feature type="compositionally biased region" description="Low complexity" evidence="4">
    <location>
        <begin position="636"/>
        <end position="662"/>
    </location>
</feature>
<dbReference type="Pfam" id="PF00400">
    <property type="entry name" value="WD40"/>
    <property type="match status" value="4"/>
</dbReference>
<dbReference type="GO" id="GO:0043130">
    <property type="term" value="F:ubiquitin binding"/>
    <property type="evidence" value="ECO:0007669"/>
    <property type="project" value="TreeGrafter"/>
</dbReference>
<feature type="compositionally biased region" description="Basic and acidic residues" evidence="4">
    <location>
        <begin position="971"/>
        <end position="986"/>
    </location>
</feature>
<keyword evidence="1 3" id="KW-0853">WD repeat</keyword>
<dbReference type="InterPro" id="IPR001680">
    <property type="entry name" value="WD40_rpt"/>
</dbReference>
<dbReference type="Proteomes" id="UP000698800">
    <property type="component" value="Unassembled WGS sequence"/>
</dbReference>
<dbReference type="FunFam" id="2.130.10.10:FF:001614">
    <property type="entry name" value="WD repeat protein"/>
    <property type="match status" value="1"/>
</dbReference>
<feature type="compositionally biased region" description="Basic and acidic residues" evidence="4">
    <location>
        <begin position="546"/>
        <end position="555"/>
    </location>
</feature>
<dbReference type="PANTHER" id="PTHR19862:SF14">
    <property type="entry name" value="WD REPEAT-CONTAINING PROTEIN 48"/>
    <property type="match status" value="1"/>
</dbReference>
<feature type="compositionally biased region" description="Polar residues" evidence="4">
    <location>
        <begin position="559"/>
        <end position="572"/>
    </location>
</feature>
<evidence type="ECO:0000313" key="5">
    <source>
        <dbReference type="EMBL" id="KAH0545588.1"/>
    </source>
</evidence>
<feature type="compositionally biased region" description="Basic and acidic residues" evidence="4">
    <location>
        <begin position="672"/>
        <end position="693"/>
    </location>
</feature>
<feature type="region of interest" description="Disordered" evidence="4">
    <location>
        <begin position="352"/>
        <end position="385"/>
    </location>
</feature>
<protein>
    <recommendedName>
        <fullName evidence="7">WD repeat-containing protein 48</fullName>
    </recommendedName>
</protein>
<dbReference type="Pfam" id="PF11816">
    <property type="entry name" value="DUF3337"/>
    <property type="match status" value="2"/>
</dbReference>
<dbReference type="CDD" id="cd17041">
    <property type="entry name" value="Ubl_WDR48"/>
    <property type="match status" value="1"/>
</dbReference>
<name>A0A9P8II96_9PEZI</name>
<dbReference type="PROSITE" id="PS50082">
    <property type="entry name" value="WD_REPEATS_2"/>
    <property type="match status" value="5"/>
</dbReference>
<sequence>MARKARQRISYVLPLANSPGGHRLGVNGLAVDGDQSVLYSGGRDGVICSWDLELDLNQSSTDAPAKSSSSSTSDPPTGSSTKAATTFRSQVQAHTHWVNDITLTQNNSALVSCSSDLTVKVWRPHAEEGHAPHTIGLHSDYVKCLATPNAQSDWVASGGFDRKIYLWDLNRGGEILQINVGDEGNDKGSIYALGLRGGILASGGPESVVRLWDPRTGKRITKFVGHTDNIRAILINRTGDTIMTASSDTTVKVWSVTGGRCMHTLSMHNDSVWSLYSDHPGLSVFYSSDRSGLVAKTDVRGTTDMDEGICVAVCQEHEGVSKIINHGRYIWTATSSSSINRWLDVDMETHKQTPEWSRHHRASSSAASRQKLPPSPHSTSFPMANSDCKKQIPMSAILRLSNTSAFPATNVRDPDAVTVYSMKSLREPSEVIIDNDVGVAVPVHSLPDESIEGQNGLIKHIMLNDRRRVLTLDTAGEVCVPVQSYGKYHLEDIEPTVNTPESVANWCTVDTRTGRLACVLEENYSFDAETYADELDLEETIDFREDQRNQRERSQRSNTPLSIQLPSSTWQDPSVRPGSPMTPRVVNGHNYPPVTPGMAIGVATPGAAPPAQPTQLDGHLPPTAEEEPEGDKHSSSHSQPRSSGDYFSSGPAPSSLAPSSAGYLKTPAMPGEAHDDKPPQSPSDADKENHSKEGSSLFGKKFRVSFGGKKLGRSSVDTKQPVVVDEKAEDSDESKSMENKADHVQDNLLGVIEKIRHGYDAQIQDNLGQDIVTAISPSMPNETPVLKPPPNTTVIIQEDRPDSGGVADLYRGTVGSLHEDADLLEMVVPTWLGDLLLLASQALPPCLRRRNADRQQNQIPFKETVKVSFVLQPWGDLLPSIANSDGNSRLNANRMLRSKKVLSYVAERIEAQPEKPDPNALKPEEYLELHCQNQVVPPTMTLATLRAHVWKSGTDVLLYYKSNGRKKILGEKTPEQVLEERERAADVEEEDE</sequence>
<accession>A0A9P8II96</accession>
<dbReference type="AlphaFoldDB" id="A0A9P8II96"/>
<feature type="region of interest" description="Disordered" evidence="4">
    <location>
        <begin position="59"/>
        <end position="85"/>
    </location>
</feature>
<feature type="repeat" description="WD" evidence="3">
    <location>
        <begin position="223"/>
        <end position="264"/>
    </location>
</feature>
<dbReference type="PANTHER" id="PTHR19862">
    <property type="entry name" value="WD REPEAT-CONTAINING PROTEIN 48"/>
    <property type="match status" value="1"/>
</dbReference>
<evidence type="ECO:0000256" key="3">
    <source>
        <dbReference type="PROSITE-ProRule" id="PRU00221"/>
    </source>
</evidence>
<dbReference type="CDD" id="cd00200">
    <property type="entry name" value="WD40"/>
    <property type="match status" value="1"/>
</dbReference>
<keyword evidence="2" id="KW-0677">Repeat</keyword>
<organism evidence="5 6">
    <name type="scientific">Glutinoglossum americanum</name>
    <dbReference type="NCBI Taxonomy" id="1670608"/>
    <lineage>
        <taxon>Eukaryota</taxon>
        <taxon>Fungi</taxon>
        <taxon>Dikarya</taxon>
        <taxon>Ascomycota</taxon>
        <taxon>Pezizomycotina</taxon>
        <taxon>Geoglossomycetes</taxon>
        <taxon>Geoglossales</taxon>
        <taxon>Geoglossaceae</taxon>
        <taxon>Glutinoglossum</taxon>
    </lineage>
</organism>
<gene>
    <name evidence="5" type="ORF">FGG08_000419</name>
</gene>
<dbReference type="SMART" id="SM00320">
    <property type="entry name" value="WD40"/>
    <property type="match status" value="7"/>
</dbReference>
<dbReference type="EMBL" id="JAGHQL010000004">
    <property type="protein sequence ID" value="KAH0545588.1"/>
    <property type="molecule type" value="Genomic_DNA"/>
</dbReference>
<feature type="region of interest" description="Disordered" evidence="4">
    <location>
        <begin position="546"/>
        <end position="740"/>
    </location>
</feature>
<dbReference type="Gene3D" id="2.130.10.10">
    <property type="entry name" value="YVTN repeat-like/Quinoprotein amine dehydrogenase"/>
    <property type="match status" value="2"/>
</dbReference>
<keyword evidence="6" id="KW-1185">Reference proteome</keyword>
<comment type="caution">
    <text evidence="5">The sequence shown here is derived from an EMBL/GenBank/DDBJ whole genome shotgun (WGS) entry which is preliminary data.</text>
</comment>
<dbReference type="InterPro" id="IPR051246">
    <property type="entry name" value="WDR48"/>
</dbReference>
<evidence type="ECO:0000256" key="1">
    <source>
        <dbReference type="ARBA" id="ARBA00022574"/>
    </source>
</evidence>
<feature type="repeat" description="WD" evidence="3">
    <location>
        <begin position="135"/>
        <end position="177"/>
    </location>
</feature>